<dbReference type="InterPro" id="IPR012902">
    <property type="entry name" value="N_methyl_site"/>
</dbReference>
<comment type="caution">
    <text evidence="1">The sequence shown here is derived from an EMBL/GenBank/DDBJ whole genome shotgun (WGS) entry which is preliminary data.</text>
</comment>
<evidence type="ECO:0000313" key="1">
    <source>
        <dbReference type="EMBL" id="NLS14604.1"/>
    </source>
</evidence>
<reference evidence="1 2" key="1">
    <citation type="submission" date="2020-04" db="EMBL/GenBank/DDBJ databases">
        <title>Vibrio sp. SM6, a novel species isolated from seawater.</title>
        <authorList>
            <person name="Wang X."/>
        </authorList>
    </citation>
    <scope>NUCLEOTIDE SEQUENCE [LARGE SCALE GENOMIC DNA]</scope>
    <source>
        <strain evidence="1 2">SM6</strain>
    </source>
</reference>
<dbReference type="AlphaFoldDB" id="A0A7X8YID4"/>
<dbReference type="RefSeq" id="WP_168837699.1">
    <property type="nucleotide sequence ID" value="NZ_JABAIK010000024.1"/>
</dbReference>
<evidence type="ECO:0000313" key="2">
    <source>
        <dbReference type="Proteomes" id="UP000535589"/>
    </source>
</evidence>
<sequence>MMMRRTHGMTLIESIIALLVLAIAISALMANFLPQVRDSASAHYQTRAVMLGQSFLEQIMQRAFDEQSVDIVANDPLARCGENSTACTPANALGAIESGSAEAVAYFDDVDDYIGCWYSAGTQNECSAPRYPISNALGENAAAQYANFRVEIKVFYDADFDAKPDAAIGPMKRIEVSVVGGQYGSYTLNAYRGNF</sequence>
<dbReference type="NCBIfam" id="TIGR02532">
    <property type="entry name" value="IV_pilin_GFxxxE"/>
    <property type="match status" value="1"/>
</dbReference>
<dbReference type="Proteomes" id="UP000535589">
    <property type="component" value="Unassembled WGS sequence"/>
</dbReference>
<dbReference type="EMBL" id="JABAIK010000024">
    <property type="protein sequence ID" value="NLS14604.1"/>
    <property type="molecule type" value="Genomic_DNA"/>
</dbReference>
<organism evidence="1 2">
    <name type="scientific">Vibrio agarilyticus</name>
    <dbReference type="NCBI Taxonomy" id="2726741"/>
    <lineage>
        <taxon>Bacteria</taxon>
        <taxon>Pseudomonadati</taxon>
        <taxon>Pseudomonadota</taxon>
        <taxon>Gammaproteobacteria</taxon>
        <taxon>Vibrionales</taxon>
        <taxon>Vibrionaceae</taxon>
        <taxon>Vibrio</taxon>
    </lineage>
</organism>
<name>A0A7X8YID4_9VIBR</name>
<keyword evidence="2" id="KW-1185">Reference proteome</keyword>
<proteinExistence type="predicted"/>
<gene>
    <name evidence="1" type="ORF">HGP28_17230</name>
</gene>
<accession>A0A7X8YID4</accession>
<dbReference type="PROSITE" id="PS00409">
    <property type="entry name" value="PROKAR_NTER_METHYL"/>
    <property type="match status" value="1"/>
</dbReference>
<protein>
    <submittedName>
        <fullName evidence="1">Prepilin-type N-terminal cleavage/methylation domain-containing protein</fullName>
    </submittedName>
</protein>
<dbReference type="Pfam" id="PF07963">
    <property type="entry name" value="N_methyl"/>
    <property type="match status" value="1"/>
</dbReference>